<protein>
    <submittedName>
        <fullName evidence="1">Uncharacterized protein</fullName>
    </submittedName>
</protein>
<evidence type="ECO:0000313" key="1">
    <source>
        <dbReference type="EMBL" id="KAF3529334.1"/>
    </source>
</evidence>
<dbReference type="Proteomes" id="UP000266723">
    <property type="component" value="Unassembled WGS sequence"/>
</dbReference>
<keyword evidence="2" id="KW-1185">Reference proteome</keyword>
<proteinExistence type="predicted"/>
<evidence type="ECO:0000313" key="2">
    <source>
        <dbReference type="Proteomes" id="UP000266723"/>
    </source>
</evidence>
<gene>
    <name evidence="1" type="ORF">DY000_02041357</name>
</gene>
<comment type="caution">
    <text evidence="1">The sequence shown here is derived from an EMBL/GenBank/DDBJ whole genome shotgun (WGS) entry which is preliminary data.</text>
</comment>
<name>A0ABQ7BAN6_BRACR</name>
<organism evidence="1 2">
    <name type="scientific">Brassica cretica</name>
    <name type="common">Mustard</name>
    <dbReference type="NCBI Taxonomy" id="69181"/>
    <lineage>
        <taxon>Eukaryota</taxon>
        <taxon>Viridiplantae</taxon>
        <taxon>Streptophyta</taxon>
        <taxon>Embryophyta</taxon>
        <taxon>Tracheophyta</taxon>
        <taxon>Spermatophyta</taxon>
        <taxon>Magnoliopsida</taxon>
        <taxon>eudicotyledons</taxon>
        <taxon>Gunneridae</taxon>
        <taxon>Pentapetalae</taxon>
        <taxon>rosids</taxon>
        <taxon>malvids</taxon>
        <taxon>Brassicales</taxon>
        <taxon>Brassicaceae</taxon>
        <taxon>Brassiceae</taxon>
        <taxon>Brassica</taxon>
    </lineage>
</organism>
<reference evidence="1 2" key="1">
    <citation type="journal article" date="2020" name="BMC Genomics">
        <title>Intraspecific diversification of the crop wild relative Brassica cretica Lam. using demographic model selection.</title>
        <authorList>
            <person name="Kioukis A."/>
            <person name="Michalopoulou V.A."/>
            <person name="Briers L."/>
            <person name="Pirintsos S."/>
            <person name="Studholme D.J."/>
            <person name="Pavlidis P."/>
            <person name="Sarris P.F."/>
        </authorList>
    </citation>
    <scope>NUCLEOTIDE SEQUENCE [LARGE SCALE GENOMIC DNA]</scope>
    <source>
        <strain evidence="2">cv. PFS-1207/04</strain>
    </source>
</reference>
<dbReference type="EMBL" id="QGKV02001507">
    <property type="protein sequence ID" value="KAF3529334.1"/>
    <property type="molecule type" value="Genomic_DNA"/>
</dbReference>
<sequence length="109" mass="11716">MTEQSRIIVEKGISRGGDGCGGEERWSCVVHSGELVTIDCERGSSRADYLSPDLRPQLLLVGPEKVSIDSNNGVSIDTPFSPSIDATNELSIDVPSMERYRTGLTCSLG</sequence>
<accession>A0ABQ7BAN6</accession>